<proteinExistence type="predicted"/>
<dbReference type="AlphaFoldDB" id="A0A1I7YEU2"/>
<organism evidence="1 2">
    <name type="scientific">Steinernema glaseri</name>
    <dbReference type="NCBI Taxonomy" id="37863"/>
    <lineage>
        <taxon>Eukaryota</taxon>
        <taxon>Metazoa</taxon>
        <taxon>Ecdysozoa</taxon>
        <taxon>Nematoda</taxon>
        <taxon>Chromadorea</taxon>
        <taxon>Rhabditida</taxon>
        <taxon>Tylenchina</taxon>
        <taxon>Panagrolaimomorpha</taxon>
        <taxon>Strongyloidoidea</taxon>
        <taxon>Steinernematidae</taxon>
        <taxon>Steinernema</taxon>
    </lineage>
</organism>
<accession>A0A1I7YEU2</accession>
<keyword evidence="1" id="KW-1185">Reference proteome</keyword>
<evidence type="ECO:0000313" key="1">
    <source>
        <dbReference type="Proteomes" id="UP000095287"/>
    </source>
</evidence>
<protein>
    <submittedName>
        <fullName evidence="2">Ig-like domain-containing protein</fullName>
    </submittedName>
</protein>
<name>A0A1I7YEU2_9BILA</name>
<dbReference type="WBParaSite" id="L893_g15575.t1">
    <property type="protein sequence ID" value="L893_g15575.t1"/>
    <property type="gene ID" value="L893_g15575"/>
</dbReference>
<evidence type="ECO:0000313" key="2">
    <source>
        <dbReference type="WBParaSite" id="L893_g15575.t1"/>
    </source>
</evidence>
<dbReference type="Proteomes" id="UP000095287">
    <property type="component" value="Unplaced"/>
</dbReference>
<reference evidence="2" key="1">
    <citation type="submission" date="2016-11" db="UniProtKB">
        <authorList>
            <consortium name="WormBaseParasite"/>
        </authorList>
    </citation>
    <scope>IDENTIFICATION</scope>
</reference>
<sequence length="188" mass="20746">MATFFGTCSFEKVLRIRPLIVPVLVTTTSSNRNKTGKYAATVALFCSDVDDRCVFVGGGDRNSTRFPSPLDVKRRKCVNYPRINYMFVTGDAFSGELKASGPSAGAFFCAASITAPPKARGVFWRRNSQGAATLDGMRRFVTTERKKVPLIVLGPDKIIDEERLIIKILSSERELFNSVFPLNTCMSS</sequence>